<evidence type="ECO:0000256" key="3">
    <source>
        <dbReference type="ARBA" id="ARBA00023125"/>
    </source>
</evidence>
<dbReference type="Pfam" id="PF03106">
    <property type="entry name" value="WRKY"/>
    <property type="match status" value="2"/>
</dbReference>
<evidence type="ECO:0000256" key="1">
    <source>
        <dbReference type="ARBA" id="ARBA00004123"/>
    </source>
</evidence>
<dbReference type="PANTHER" id="PTHR31221">
    <property type="entry name" value="WRKY TRANSCRIPTION FACTOR PROTEIN 1-RELATED"/>
    <property type="match status" value="1"/>
</dbReference>
<dbReference type="InterPro" id="IPR003657">
    <property type="entry name" value="WRKY_dom"/>
</dbReference>
<feature type="compositionally biased region" description="Polar residues" evidence="6">
    <location>
        <begin position="595"/>
        <end position="608"/>
    </location>
</feature>
<evidence type="ECO:0000256" key="2">
    <source>
        <dbReference type="ARBA" id="ARBA00023015"/>
    </source>
</evidence>
<feature type="region of interest" description="Disordered" evidence="6">
    <location>
        <begin position="78"/>
        <end position="107"/>
    </location>
</feature>
<feature type="region of interest" description="Disordered" evidence="6">
    <location>
        <begin position="121"/>
        <end position="141"/>
    </location>
</feature>
<feature type="compositionally biased region" description="Pro residues" evidence="6">
    <location>
        <begin position="20"/>
        <end position="30"/>
    </location>
</feature>
<protein>
    <recommendedName>
        <fullName evidence="7">WRKY domain-containing protein</fullName>
    </recommendedName>
</protein>
<sequence length="608" mass="65102">MAPQKKVQLPQQQAAVSLPVPLPVPPPTGPPTFGSYGDPPFSLGIESPVSSMVSGFLADQQEVEMDSRSFSHLLAGAISSASPAPPSSGRARSLPPSRIPIPRPAGYLTIPPGLSPTTLFDSSPVLLPTSQSEPSPTTGTFPLGVSTFFNTSSGFPKPIMAIDPSSKDKSTADQGFQVAPSSSALGASAGLPLVHTTMPFSVPLDVPSFQAAHVQAHVQQQQQQIAPDSEQNSQASEQDHLLPPTSITAFPERASEDGYNWRKYGQKQVKGSEYTRSYYKCTQAHCPMKKKVERSHDGQVTEIVYKGEHNHAKPQPTRCLALNGAAGFVSNVKNEGGGVEQDVMDSSRASHLVSSLSFGATGAPEPLSPSTSDDEGQEGSKLSAEDGDDDEPDSKRRRKDKKVQEAVQTSSRTIREPRVVVQTTSDVDILDDGYRWRKYGQKVVKGNPHPRSYYKCTNVGCPVRKHVERASTDVKAVITTYEGKHNHDVPSARNSSNDTLIQTTTPAVPAATSLQDQGSQFNHNLGQLLDDGSCKVEISAVEVDLGVRSGMGANGDMPISTSLGHSDFRDGRAVQGRDSFVHRATFAARPKQEQPESTSQTTLIPSCT</sequence>
<organism evidence="8 9">
    <name type="scientific">Sphagnum troendelagicum</name>
    <dbReference type="NCBI Taxonomy" id="128251"/>
    <lineage>
        <taxon>Eukaryota</taxon>
        <taxon>Viridiplantae</taxon>
        <taxon>Streptophyta</taxon>
        <taxon>Embryophyta</taxon>
        <taxon>Bryophyta</taxon>
        <taxon>Sphagnophytina</taxon>
        <taxon>Sphagnopsida</taxon>
        <taxon>Sphagnales</taxon>
        <taxon>Sphagnaceae</taxon>
        <taxon>Sphagnum</taxon>
    </lineage>
</organism>
<dbReference type="PROSITE" id="PS50811">
    <property type="entry name" value="WRKY"/>
    <property type="match status" value="2"/>
</dbReference>
<gene>
    <name evidence="8" type="ORF">CSSPTR1EN2_LOCUS4941</name>
</gene>
<feature type="region of interest" description="Disordered" evidence="6">
    <location>
        <begin position="587"/>
        <end position="608"/>
    </location>
</feature>
<feature type="compositionally biased region" description="Polar residues" evidence="6">
    <location>
        <begin position="225"/>
        <end position="236"/>
    </location>
</feature>
<keyword evidence="5" id="KW-0539">Nucleus</keyword>
<evidence type="ECO:0000256" key="5">
    <source>
        <dbReference type="ARBA" id="ARBA00023242"/>
    </source>
</evidence>
<reference evidence="8" key="1">
    <citation type="submission" date="2024-02" db="EMBL/GenBank/DDBJ databases">
        <authorList>
            <consortium name="ELIXIR-Norway"/>
            <consortium name="Elixir Norway"/>
        </authorList>
    </citation>
    <scope>NUCLEOTIDE SEQUENCE</scope>
</reference>
<dbReference type="EMBL" id="OZ019904">
    <property type="protein sequence ID" value="CAK9199447.1"/>
    <property type="molecule type" value="Genomic_DNA"/>
</dbReference>
<dbReference type="Gene3D" id="2.20.25.80">
    <property type="entry name" value="WRKY domain"/>
    <property type="match status" value="2"/>
</dbReference>
<keyword evidence="9" id="KW-1185">Reference proteome</keyword>
<feature type="region of interest" description="Disordered" evidence="6">
    <location>
        <begin position="1"/>
        <end position="40"/>
    </location>
</feature>
<feature type="region of interest" description="Disordered" evidence="6">
    <location>
        <begin position="358"/>
        <end position="411"/>
    </location>
</feature>
<feature type="compositionally biased region" description="Low complexity" evidence="6">
    <location>
        <begin position="78"/>
        <end position="96"/>
    </location>
</feature>
<proteinExistence type="predicted"/>
<evidence type="ECO:0000313" key="8">
    <source>
        <dbReference type="EMBL" id="CAK9199447.1"/>
    </source>
</evidence>
<name>A0ABP0TLB0_9BRYO</name>
<evidence type="ECO:0000256" key="4">
    <source>
        <dbReference type="ARBA" id="ARBA00023163"/>
    </source>
</evidence>
<dbReference type="Proteomes" id="UP001497512">
    <property type="component" value="Chromosome 12"/>
</dbReference>
<accession>A0ABP0TLB0</accession>
<dbReference type="SUPFAM" id="SSF118290">
    <property type="entry name" value="WRKY DNA-binding domain"/>
    <property type="match status" value="2"/>
</dbReference>
<feature type="domain" description="WRKY" evidence="7">
    <location>
        <begin position="250"/>
        <end position="314"/>
    </location>
</feature>
<evidence type="ECO:0000256" key="6">
    <source>
        <dbReference type="SAM" id="MobiDB-lite"/>
    </source>
</evidence>
<dbReference type="InterPro" id="IPR044810">
    <property type="entry name" value="WRKY_plant"/>
</dbReference>
<keyword evidence="3" id="KW-0238">DNA-binding</keyword>
<feature type="compositionally biased region" description="Polar residues" evidence="6">
    <location>
        <begin position="128"/>
        <end position="140"/>
    </location>
</feature>
<dbReference type="InterPro" id="IPR036576">
    <property type="entry name" value="WRKY_dom_sf"/>
</dbReference>
<feature type="region of interest" description="Disordered" evidence="6">
    <location>
        <begin position="220"/>
        <end position="240"/>
    </location>
</feature>
<dbReference type="PANTHER" id="PTHR31221:SF193">
    <property type="entry name" value="WRKY TRANSCRIPTION FACTOR PROTEIN 1-RELATED"/>
    <property type="match status" value="1"/>
</dbReference>
<evidence type="ECO:0000259" key="7">
    <source>
        <dbReference type="PROSITE" id="PS50811"/>
    </source>
</evidence>
<evidence type="ECO:0000313" key="9">
    <source>
        <dbReference type="Proteomes" id="UP001497512"/>
    </source>
</evidence>
<keyword evidence="4" id="KW-0804">Transcription</keyword>
<comment type="subcellular location">
    <subcellularLocation>
        <location evidence="1">Nucleus</location>
    </subcellularLocation>
</comment>
<dbReference type="SMART" id="SM00774">
    <property type="entry name" value="WRKY"/>
    <property type="match status" value="2"/>
</dbReference>
<keyword evidence="2" id="KW-0805">Transcription regulation</keyword>
<feature type="domain" description="WRKY" evidence="7">
    <location>
        <begin position="425"/>
        <end position="490"/>
    </location>
</feature>